<sequence>MPRGTRAEGTEPFAHRHRGVFGASSAPGDQPDEYDPHHPPAEQGATHRETDTHTRQPATTAPPETPTTTLHHPAKHGEELPILTSRPTFASGRS</sequence>
<feature type="region of interest" description="Disordered" evidence="1">
    <location>
        <begin position="1"/>
        <end position="94"/>
    </location>
</feature>
<dbReference type="Proteomes" id="UP000070089">
    <property type="component" value="Unassembled WGS sequence"/>
</dbReference>
<organism evidence="2 3">
    <name type="scientific">Giardia duodenalis assemblage B</name>
    <dbReference type="NCBI Taxonomy" id="1394984"/>
    <lineage>
        <taxon>Eukaryota</taxon>
        <taxon>Metamonada</taxon>
        <taxon>Diplomonadida</taxon>
        <taxon>Hexamitidae</taxon>
        <taxon>Giardiinae</taxon>
        <taxon>Giardia</taxon>
    </lineage>
</organism>
<reference evidence="2 3" key="1">
    <citation type="journal article" date="2015" name="Mol. Biochem. Parasitol.">
        <title>Identification of polymorphic genes for use in assemblage B genotyping assays through comparative genomics of multiple assemblage B Giardia duodenalis isolates.</title>
        <authorList>
            <person name="Wielinga C."/>
            <person name="Thompson R.C."/>
            <person name="Monis P."/>
            <person name="Ryan U."/>
        </authorList>
    </citation>
    <scope>NUCLEOTIDE SEQUENCE [LARGE SCALE GENOMIC DNA]</scope>
    <source>
        <strain evidence="2 3">BAH15c1</strain>
    </source>
</reference>
<comment type="caution">
    <text evidence="2">The sequence shown here is derived from an EMBL/GenBank/DDBJ whole genome shotgun (WGS) entry which is preliminary data.</text>
</comment>
<evidence type="ECO:0000313" key="2">
    <source>
        <dbReference type="EMBL" id="KWX11251.1"/>
    </source>
</evidence>
<accession>A0A132NMI8</accession>
<gene>
    <name evidence="2" type="ORF">QR46_4788</name>
</gene>
<dbReference type="EMBL" id="JXTI01000227">
    <property type="protein sequence ID" value="KWX11251.1"/>
    <property type="molecule type" value="Genomic_DNA"/>
</dbReference>
<feature type="compositionally biased region" description="Basic and acidic residues" evidence="1">
    <location>
        <begin position="34"/>
        <end position="54"/>
    </location>
</feature>
<proteinExistence type="predicted"/>
<feature type="compositionally biased region" description="Polar residues" evidence="1">
    <location>
        <begin position="85"/>
        <end position="94"/>
    </location>
</feature>
<evidence type="ECO:0000256" key="1">
    <source>
        <dbReference type="SAM" id="MobiDB-lite"/>
    </source>
</evidence>
<name>A0A132NMI8_GIAIN</name>
<evidence type="ECO:0000313" key="3">
    <source>
        <dbReference type="Proteomes" id="UP000070089"/>
    </source>
</evidence>
<dbReference type="VEuPathDB" id="GiardiaDB:QR46_4788"/>
<feature type="compositionally biased region" description="Low complexity" evidence="1">
    <location>
        <begin position="57"/>
        <end position="69"/>
    </location>
</feature>
<dbReference type="AlphaFoldDB" id="A0A132NMI8"/>
<protein>
    <submittedName>
        <fullName evidence="2">Uncharacterized protein</fullName>
    </submittedName>
</protein>